<feature type="domain" description="NmrA-like" evidence="1">
    <location>
        <begin position="4"/>
        <end position="238"/>
    </location>
</feature>
<name>A0A0G4FJC2_9ALVE</name>
<sequence>MAFVVAGASGNVGSAVVTSLAASGESVKALTRSSASEKISRLKDLPGIQIVQCDLTDPSTLQGLFAGARGAFLCYGNCKQQAAAEKGFIDCAVAEGCPYLVKLGTVRSYTSLDSPIEYARYHAEIEAHLESTAGQMKWTVLCPNWFFSNHLGDLFGGIPQKNVVAYPIDTKAKATMVDPRDVADVAVALLLAEEATQSRCHKLKLDISGPEEVSTSDIAQMFTEALGREIQAVNCEREEWLAVAAQAGALEDWHARAVLLNFPLWKAGDLVFPTSAEVLQLAPPKRTMRQWIQEWAPRSPPLLKP</sequence>
<dbReference type="EMBL" id="CDMZ01000387">
    <property type="protein sequence ID" value="CEM13177.1"/>
    <property type="molecule type" value="Genomic_DNA"/>
</dbReference>
<dbReference type="InterPro" id="IPR008030">
    <property type="entry name" value="NmrA-like"/>
</dbReference>
<evidence type="ECO:0000259" key="1">
    <source>
        <dbReference type="Pfam" id="PF05368"/>
    </source>
</evidence>
<dbReference type="InterPro" id="IPR051604">
    <property type="entry name" value="Ergot_Alk_Oxidoreductase"/>
</dbReference>
<gene>
    <name evidence="2" type="ORF">Cvel_17127</name>
</gene>
<dbReference type="Gene3D" id="3.90.25.10">
    <property type="entry name" value="UDP-galactose 4-epimerase, domain 1"/>
    <property type="match status" value="1"/>
</dbReference>
<organism evidence="2">
    <name type="scientific">Chromera velia CCMP2878</name>
    <dbReference type="NCBI Taxonomy" id="1169474"/>
    <lineage>
        <taxon>Eukaryota</taxon>
        <taxon>Sar</taxon>
        <taxon>Alveolata</taxon>
        <taxon>Colpodellida</taxon>
        <taxon>Chromeraceae</taxon>
        <taxon>Chromera</taxon>
    </lineage>
</organism>
<reference evidence="2" key="1">
    <citation type="submission" date="2014-11" db="EMBL/GenBank/DDBJ databases">
        <authorList>
            <person name="Otto D Thomas"/>
            <person name="Naeem Raeece"/>
        </authorList>
    </citation>
    <scope>NUCLEOTIDE SEQUENCE</scope>
</reference>
<dbReference type="VEuPathDB" id="CryptoDB:Cvel_17127"/>
<dbReference type="AlphaFoldDB" id="A0A0G4FJC2"/>
<dbReference type="Pfam" id="PF05368">
    <property type="entry name" value="NmrA"/>
    <property type="match status" value="1"/>
</dbReference>
<dbReference type="Gene3D" id="3.40.50.720">
    <property type="entry name" value="NAD(P)-binding Rossmann-like Domain"/>
    <property type="match status" value="1"/>
</dbReference>
<dbReference type="SUPFAM" id="SSF51735">
    <property type="entry name" value="NAD(P)-binding Rossmann-fold domains"/>
    <property type="match status" value="1"/>
</dbReference>
<evidence type="ECO:0000313" key="2">
    <source>
        <dbReference type="EMBL" id="CEM13177.1"/>
    </source>
</evidence>
<dbReference type="InterPro" id="IPR036291">
    <property type="entry name" value="NAD(P)-bd_dom_sf"/>
</dbReference>
<proteinExistence type="predicted"/>
<protein>
    <recommendedName>
        <fullName evidence="1">NmrA-like domain-containing protein</fullName>
    </recommendedName>
</protein>
<dbReference type="PANTHER" id="PTHR43162:SF1">
    <property type="entry name" value="PRESTALK A DIFFERENTIATION PROTEIN A"/>
    <property type="match status" value="1"/>
</dbReference>
<accession>A0A0G4FJC2</accession>
<dbReference type="PANTHER" id="PTHR43162">
    <property type="match status" value="1"/>
</dbReference>